<dbReference type="AlphaFoldDB" id="A0A0L6VMP9"/>
<evidence type="ECO:0000256" key="1">
    <source>
        <dbReference type="SAM" id="MobiDB-lite"/>
    </source>
</evidence>
<dbReference type="OrthoDB" id="2501887at2759"/>
<feature type="region of interest" description="Disordered" evidence="1">
    <location>
        <begin position="21"/>
        <end position="56"/>
    </location>
</feature>
<organism evidence="2 3">
    <name type="scientific">Puccinia sorghi</name>
    <dbReference type="NCBI Taxonomy" id="27349"/>
    <lineage>
        <taxon>Eukaryota</taxon>
        <taxon>Fungi</taxon>
        <taxon>Dikarya</taxon>
        <taxon>Basidiomycota</taxon>
        <taxon>Pucciniomycotina</taxon>
        <taxon>Pucciniomycetes</taxon>
        <taxon>Pucciniales</taxon>
        <taxon>Pucciniaceae</taxon>
        <taxon>Puccinia</taxon>
    </lineage>
</organism>
<dbReference type="VEuPathDB" id="FungiDB:VP01_1318g6"/>
<evidence type="ECO:0000313" key="3">
    <source>
        <dbReference type="Proteomes" id="UP000037035"/>
    </source>
</evidence>
<dbReference type="EMBL" id="LAVV01003543">
    <property type="protein sequence ID" value="KNZ62066.1"/>
    <property type="molecule type" value="Genomic_DNA"/>
</dbReference>
<evidence type="ECO:0000313" key="2">
    <source>
        <dbReference type="EMBL" id="KNZ62066.1"/>
    </source>
</evidence>
<comment type="caution">
    <text evidence="2">The sequence shown here is derived from an EMBL/GenBank/DDBJ whole genome shotgun (WGS) entry which is preliminary data.</text>
</comment>
<accession>A0A0L6VMP9</accession>
<protein>
    <submittedName>
        <fullName evidence="2">Uncharacterized protein</fullName>
    </submittedName>
</protein>
<reference evidence="2 3" key="1">
    <citation type="submission" date="2015-08" db="EMBL/GenBank/DDBJ databases">
        <title>Next Generation Sequencing and Analysis of the Genome of Puccinia sorghi L Schw, the Causal Agent of Maize Common Rust.</title>
        <authorList>
            <person name="Rochi L."/>
            <person name="Burguener G."/>
            <person name="Darino M."/>
            <person name="Turjanski A."/>
            <person name="Kreff E."/>
            <person name="Dieguez M.J."/>
            <person name="Sacco F."/>
        </authorList>
    </citation>
    <scope>NUCLEOTIDE SEQUENCE [LARGE SCALE GENOMIC DNA]</scope>
    <source>
        <strain evidence="2 3">RO10H11247</strain>
    </source>
</reference>
<sequence length="141" mass="14751">MSSSAPKKPLSKLQRRIQAGLAGAASGSVPISAQASTGESRAMEVEEPTNAVAGRADPLPLLARDFPFGPAPPSLCGSPSNLAAALPRPERRANTNRLIFSLPQEIFLQPCLPNAFLDPSPDDQVLLARQGTSLGPATRRS</sequence>
<proteinExistence type="predicted"/>
<dbReference type="Proteomes" id="UP000037035">
    <property type="component" value="Unassembled WGS sequence"/>
</dbReference>
<feature type="compositionally biased region" description="Polar residues" evidence="1">
    <location>
        <begin position="29"/>
        <end position="39"/>
    </location>
</feature>
<name>A0A0L6VMP9_9BASI</name>
<gene>
    <name evidence="2" type="ORF">VP01_1318g6</name>
</gene>
<keyword evidence="3" id="KW-1185">Reference proteome</keyword>